<dbReference type="PANTHER" id="PTHR33841:SF5">
    <property type="entry name" value="DNA METHYLASE (MODIFICATION METHYLASE) (METHYLTRANSFERASE)-RELATED"/>
    <property type="match status" value="1"/>
</dbReference>
<dbReference type="STRING" id="1963862.B4O97_04030"/>
<dbReference type="OrthoDB" id="9815272at2"/>
<dbReference type="EMBL" id="MWQY01000003">
    <property type="protein sequence ID" value="ORC37368.1"/>
    <property type="molecule type" value="Genomic_DNA"/>
</dbReference>
<keyword evidence="5" id="KW-0680">Restriction system</keyword>
<dbReference type="SUPFAM" id="SSF53335">
    <property type="entry name" value="S-adenosyl-L-methionine-dependent methyltransferases"/>
    <property type="match status" value="1"/>
</dbReference>
<dbReference type="PANTHER" id="PTHR33841">
    <property type="entry name" value="DNA METHYLTRANSFERASE YEEA-RELATED"/>
    <property type="match status" value="1"/>
</dbReference>
<keyword evidence="9" id="KW-1185">Reference proteome</keyword>
<dbReference type="RefSeq" id="WP_083048572.1">
    <property type="nucleotide sequence ID" value="NZ_MWQY01000003.1"/>
</dbReference>
<dbReference type="InterPro" id="IPR050953">
    <property type="entry name" value="N4_N6_ade-DNA_methylase"/>
</dbReference>
<feature type="domain" description="DNA methylase adenine-specific" evidence="6">
    <location>
        <begin position="4"/>
        <end position="235"/>
    </location>
</feature>
<reference evidence="8 9" key="1">
    <citation type="submission" date="2017-03" db="EMBL/GenBank/DDBJ databases">
        <title>Draft Genome sequence of Marispirochaeta sp. strain JC444.</title>
        <authorList>
            <person name="Shivani Y."/>
            <person name="Subhash Y."/>
            <person name="Sasikala C."/>
            <person name="Ramana C."/>
        </authorList>
    </citation>
    <scope>NUCLEOTIDE SEQUENCE [LARGE SCALE GENOMIC DNA]</scope>
    <source>
        <strain evidence="8 9">JC444</strain>
    </source>
</reference>
<dbReference type="InterPro" id="IPR003356">
    <property type="entry name" value="DNA_methylase_A-5"/>
</dbReference>
<evidence type="ECO:0000313" key="8">
    <source>
        <dbReference type="EMBL" id="ORC37368.1"/>
    </source>
</evidence>
<name>A0A1Y1S1I5_9SPIO</name>
<accession>A0A1Y1S1I5</accession>
<evidence type="ECO:0000256" key="1">
    <source>
        <dbReference type="ARBA" id="ARBA00006594"/>
    </source>
</evidence>
<evidence type="ECO:0000256" key="3">
    <source>
        <dbReference type="ARBA" id="ARBA00022679"/>
    </source>
</evidence>
<dbReference type="Pfam" id="PF02384">
    <property type="entry name" value="N6_Mtase"/>
    <property type="match status" value="1"/>
</dbReference>
<dbReference type="InterPro" id="IPR029063">
    <property type="entry name" value="SAM-dependent_MTases_sf"/>
</dbReference>
<evidence type="ECO:0000256" key="2">
    <source>
        <dbReference type="ARBA" id="ARBA00022603"/>
    </source>
</evidence>
<dbReference type="Pfam" id="PF22837">
    <property type="entry name" value="M_Eco57I_C"/>
    <property type="match status" value="1"/>
</dbReference>
<evidence type="ECO:0000313" key="9">
    <source>
        <dbReference type="Proteomes" id="UP000192343"/>
    </source>
</evidence>
<organism evidence="8 9">
    <name type="scientific">Marispirochaeta aestuarii</name>
    <dbReference type="NCBI Taxonomy" id="1963862"/>
    <lineage>
        <taxon>Bacteria</taxon>
        <taxon>Pseudomonadati</taxon>
        <taxon>Spirochaetota</taxon>
        <taxon>Spirochaetia</taxon>
        <taxon>Spirochaetales</taxon>
        <taxon>Spirochaetaceae</taxon>
        <taxon>Marispirochaeta</taxon>
    </lineage>
</organism>
<keyword evidence="2" id="KW-0489">Methyltransferase</keyword>
<evidence type="ECO:0000259" key="6">
    <source>
        <dbReference type="Pfam" id="PF02384"/>
    </source>
</evidence>
<gene>
    <name evidence="8" type="ORF">B4O97_04030</name>
</gene>
<keyword evidence="4" id="KW-0949">S-adenosyl-L-methionine</keyword>
<dbReference type="GO" id="GO:0009007">
    <property type="term" value="F:site-specific DNA-methyltransferase (adenine-specific) activity"/>
    <property type="evidence" value="ECO:0007669"/>
    <property type="project" value="UniProtKB-EC"/>
</dbReference>
<dbReference type="InterPro" id="IPR002052">
    <property type="entry name" value="DNA_methylase_N6_adenine_CS"/>
</dbReference>
<dbReference type="GO" id="GO:0009307">
    <property type="term" value="P:DNA restriction-modification system"/>
    <property type="evidence" value="ECO:0007669"/>
    <property type="project" value="UniProtKB-KW"/>
</dbReference>
<dbReference type="GO" id="GO:0032259">
    <property type="term" value="P:methylation"/>
    <property type="evidence" value="ECO:0007669"/>
    <property type="project" value="UniProtKB-KW"/>
</dbReference>
<dbReference type="Proteomes" id="UP000192343">
    <property type="component" value="Unassembled WGS sequence"/>
</dbReference>
<dbReference type="PROSITE" id="PS00092">
    <property type="entry name" value="N6_MTASE"/>
    <property type="match status" value="1"/>
</dbReference>
<keyword evidence="3" id="KW-0808">Transferase</keyword>
<dbReference type="PRINTS" id="PR00507">
    <property type="entry name" value="N12N6MTFRASE"/>
</dbReference>
<comment type="similarity">
    <text evidence="1">Belongs to the N(4)/N(6)-methyltransferase family.</text>
</comment>
<evidence type="ECO:0000256" key="5">
    <source>
        <dbReference type="ARBA" id="ARBA00022747"/>
    </source>
</evidence>
<proteinExistence type="inferred from homology"/>
<evidence type="ECO:0000256" key="4">
    <source>
        <dbReference type="ARBA" id="ARBA00022691"/>
    </source>
</evidence>
<dbReference type="AlphaFoldDB" id="A0A1Y1S1I5"/>
<protein>
    <submittedName>
        <fullName evidence="8">Uncharacterized protein</fullName>
    </submittedName>
</protein>
<comment type="caution">
    <text evidence="8">The sequence shown here is derived from an EMBL/GenBank/DDBJ whole genome shotgun (WGS) entry which is preliminary data.</text>
</comment>
<sequence length="546" mass="60095">MSYSLSNSANVSVKKRNGVYYTPTDIADALALWAIRNEHDTVIDPSFGSGVFLQSAFNRLRNLGVSNPSRQIVGVEIDSAAATSIAFVRKSLAQSKLMHTDFLRLTPSDVGGLYSVIIGNPPYVRHHLLRDAARLAAEQSCSRGEVSRRASYWAYFVVHSLRFIRPGGHLAFVLPGAFLHANYAERIRTLLASSFASLQIIRVIGTVFPEAQEESILVLGENRQDGCAKVILRSMERHKIELQRTIHSEDVEITLSRERPADWHLSSKSSGAASVLEILRSQYPSFGSRAHVRIGAVTGAKRFFVMSLDEAIDRGIESDCLVPIVARAKQVHGLQVTGVHNNWAEDRFGKLFLFSPPLKGDCPSGAQAYIEYGEREGIHRGHKCSSRHPWYIVPGTSPPDAFLTYTSGTFVCLSLNRSGVACTNTLHAVTFLDKTLSHQRMVAVGMLSTPAQLSAEIVGRRTGGGALRLDPSDVLELLSPDGFVVSSEKFHRLDALCRSGHREKASLEVDDMLVAAGLDPKILQEARDAHHRLLQERQRPRSPSTS</sequence>
<dbReference type="InterPro" id="IPR054520">
    <property type="entry name" value="M_Eco57I_C"/>
</dbReference>
<evidence type="ECO:0000259" key="7">
    <source>
        <dbReference type="Pfam" id="PF22837"/>
    </source>
</evidence>
<dbReference type="Gene3D" id="3.40.50.150">
    <property type="entry name" value="Vaccinia Virus protein VP39"/>
    <property type="match status" value="1"/>
</dbReference>
<dbReference type="GO" id="GO:0008170">
    <property type="term" value="F:N-methyltransferase activity"/>
    <property type="evidence" value="ECO:0007669"/>
    <property type="project" value="InterPro"/>
</dbReference>
<feature type="domain" description="Type II methyltransferase M.Eco57I C-terminal" evidence="7">
    <location>
        <begin position="277"/>
        <end position="513"/>
    </location>
</feature>
<dbReference type="GO" id="GO:0003677">
    <property type="term" value="F:DNA binding"/>
    <property type="evidence" value="ECO:0007669"/>
    <property type="project" value="InterPro"/>
</dbReference>